<protein>
    <recommendedName>
        <fullName evidence="3">histidine kinase</fullName>
        <ecNumber evidence="3">2.7.13.3</ecNumber>
    </recommendedName>
</protein>
<dbReference type="CDD" id="cd00082">
    <property type="entry name" value="HisKA"/>
    <property type="match status" value="1"/>
</dbReference>
<dbReference type="Gene3D" id="3.30.565.10">
    <property type="entry name" value="Histidine kinase-like ATPase, C-terminal domain"/>
    <property type="match status" value="1"/>
</dbReference>
<keyword evidence="19" id="KW-1185">Reference proteome</keyword>
<feature type="transmembrane region" description="Helical" evidence="14">
    <location>
        <begin position="66"/>
        <end position="84"/>
    </location>
</feature>
<dbReference type="InterPro" id="IPR042240">
    <property type="entry name" value="CHASE_sf"/>
</dbReference>
<comment type="caution">
    <text evidence="18">The sequence shown here is derived from an EMBL/GenBank/DDBJ whole genome shotgun (WGS) entry which is preliminary data.</text>
</comment>
<evidence type="ECO:0000256" key="14">
    <source>
        <dbReference type="SAM" id="Phobius"/>
    </source>
</evidence>
<evidence type="ECO:0000256" key="9">
    <source>
        <dbReference type="ARBA" id="ARBA00022989"/>
    </source>
</evidence>
<comment type="subcellular location">
    <subcellularLocation>
        <location evidence="2">Cell membrane</location>
        <topology evidence="2">Multi-pass membrane protein</topology>
    </subcellularLocation>
</comment>
<dbReference type="InterPro" id="IPR006189">
    <property type="entry name" value="CHASE_dom"/>
</dbReference>
<evidence type="ECO:0000313" key="18">
    <source>
        <dbReference type="EMBL" id="MFG3819419.1"/>
    </source>
</evidence>
<evidence type="ECO:0000259" key="16">
    <source>
        <dbReference type="PROSITE" id="PS50110"/>
    </source>
</evidence>
<keyword evidence="7 14" id="KW-0812">Transmembrane</keyword>
<dbReference type="Pfam" id="PF00512">
    <property type="entry name" value="HisKA"/>
    <property type="match status" value="1"/>
</dbReference>
<dbReference type="InterPro" id="IPR005467">
    <property type="entry name" value="His_kinase_dom"/>
</dbReference>
<sequence>MRLSDVIRRCVRDFWKKTAVVAAAYCGTGLLSGYFAIPPGYASPVWPAAGIALLAALYWKKYSYLGIWLGSFVLNVLIGTRAIGTINLSIVLVGAGIALGAILQAYVGNVLLQKLFKHSIWREEFLGILALLVLAGPISCMVGATVGNGVLLASHSITWSQILESWWNWWIGDSLGVLAVLPVGIVYMLKRQRIVLKLHRKSSRDRQFASYILPALLVLSSTILAFQITKNAERQRLYAVFENDTEIITQRLHEDLDKATQILFSLQGLFDTADRDRGLIPVSRQQFKIFTDPYFERVRGIQAVGWNPVVKRGDRAKYEAYIREEGFANFQFQQRDANNRLIPDRDRETYYPVLYIEPLNGNQRAFGFNLGSESRRLQTLEFARDSGGLTATPPIKLAQETGQQQGVILYLPVYELPMPTTIADRQKSLSGYLSVVFRVGDLLETSFRNLVSKGIEFTLYDQPLSEMLYQSNLQDTQQNKNAYMTREQMIRFGGRAWEIQFWATEAYIRGLSTNEPMVVLLSGFFITGLTGAFSITQIRNSILVNLLVEKRTHELAKSQEAALQAASNAEKANRAKSNFLAIMSHELRTPLNSVLGFTECLKEDMFGPVTEEQRNALETVERNGRHLLALITDILDLSKIEEGKFEIELAPVDIELLCRFCLTLVKQQAIAKSIAVNLDLPLVIQTPRNLQLMADERRLQQSIVNLLSNAVKFTSEGGSITLQVSLPDPNHPFIRFAVIDTGIGIAEADFHRLFHPFTQLDEALNRQYEGTGLGLSLVKRLVELHGGRVGVTSRVGFGSCFTIDLPSTLLISVSDDVESPVELDDETEPDSGLTSESISDCDRADHLDPPRGEDLVNLWAPTLKISPHLPIVPPLILLADDNFENAQTIARYLTNRGYRFLRAGNGREAVEMAIDYQPDLILMDIQMPEMNGLEAIELIRENPQTAHIPMIALTAFAMAGDRARCLAAGANEYLSKPVKLAHLTKVIRGFFE</sequence>
<feature type="transmembrane region" description="Helical" evidence="14">
    <location>
        <begin position="124"/>
        <end position="146"/>
    </location>
</feature>
<dbReference type="InterPro" id="IPR003661">
    <property type="entry name" value="HisK_dim/P_dom"/>
</dbReference>
<dbReference type="Pfam" id="PF00072">
    <property type="entry name" value="Response_reg"/>
    <property type="match status" value="1"/>
</dbReference>
<dbReference type="InterPro" id="IPR003594">
    <property type="entry name" value="HATPase_dom"/>
</dbReference>
<dbReference type="SUPFAM" id="SSF47384">
    <property type="entry name" value="Homodimeric domain of signal transducing histidine kinase"/>
    <property type="match status" value="1"/>
</dbReference>
<dbReference type="InterPro" id="IPR036097">
    <property type="entry name" value="HisK_dim/P_sf"/>
</dbReference>
<dbReference type="PANTHER" id="PTHR43047:SF63">
    <property type="entry name" value="HISTIDINE KINASE"/>
    <property type="match status" value="1"/>
</dbReference>
<keyword evidence="4" id="KW-1003">Cell membrane</keyword>
<dbReference type="PROSITE" id="PS50109">
    <property type="entry name" value="HIS_KIN"/>
    <property type="match status" value="1"/>
</dbReference>
<dbReference type="Gene3D" id="1.10.287.130">
    <property type="match status" value="1"/>
</dbReference>
<comment type="catalytic activity">
    <reaction evidence="1">
        <text>ATP + protein L-histidine = ADP + protein N-phospho-L-histidine.</text>
        <dbReference type="EC" id="2.7.13.3"/>
    </reaction>
</comment>
<dbReference type="InterPro" id="IPR011006">
    <property type="entry name" value="CheY-like_superfamily"/>
</dbReference>
<dbReference type="SMART" id="SM01079">
    <property type="entry name" value="CHASE"/>
    <property type="match status" value="1"/>
</dbReference>
<dbReference type="Pfam" id="PF05231">
    <property type="entry name" value="MASE1"/>
    <property type="match status" value="1"/>
</dbReference>
<gene>
    <name evidence="18" type="ORF">VPK24_17370</name>
</gene>
<evidence type="ECO:0000256" key="5">
    <source>
        <dbReference type="ARBA" id="ARBA00022553"/>
    </source>
</evidence>
<accession>A0ABW7CE57</accession>
<dbReference type="InterPro" id="IPR036890">
    <property type="entry name" value="HATPase_C_sf"/>
</dbReference>
<evidence type="ECO:0000256" key="12">
    <source>
        <dbReference type="PROSITE-ProRule" id="PRU00169"/>
    </source>
</evidence>
<dbReference type="EC" id="2.7.13.3" evidence="3"/>
<keyword evidence="9 14" id="KW-1133">Transmembrane helix</keyword>
<feature type="transmembrane region" description="Helical" evidence="14">
    <location>
        <begin position="43"/>
        <end position="59"/>
    </location>
</feature>
<feature type="transmembrane region" description="Helical" evidence="14">
    <location>
        <begin position="208"/>
        <end position="228"/>
    </location>
</feature>
<dbReference type="InterPro" id="IPR007895">
    <property type="entry name" value="MASE1"/>
</dbReference>
<reference evidence="19" key="1">
    <citation type="journal article" date="2024" name="Algal Res.">
        <title>Biochemical, toxicological and genomic investigation of a high-biomass producing Limnothrix strain isolated from Italian shallow drinking water reservoir.</title>
        <authorList>
            <person name="Simonazzi M."/>
            <person name="Shishido T.K."/>
            <person name="Delbaje E."/>
            <person name="Wahlsten M."/>
            <person name="Fewer D.P."/>
            <person name="Sivonen K."/>
            <person name="Pezzolesi L."/>
            <person name="Pistocchi R."/>
        </authorList>
    </citation>
    <scope>NUCLEOTIDE SEQUENCE [LARGE SCALE GENOMIC DNA]</scope>
    <source>
        <strain evidence="19">LRLZ20PSL1</strain>
    </source>
</reference>
<feature type="domain" description="CHASE" evidence="17">
    <location>
        <begin position="278"/>
        <end position="500"/>
    </location>
</feature>
<dbReference type="PANTHER" id="PTHR43047">
    <property type="entry name" value="TWO-COMPONENT HISTIDINE PROTEIN KINASE"/>
    <property type="match status" value="1"/>
</dbReference>
<dbReference type="SMART" id="SM00448">
    <property type="entry name" value="REC"/>
    <property type="match status" value="1"/>
</dbReference>
<evidence type="ECO:0000256" key="2">
    <source>
        <dbReference type="ARBA" id="ARBA00004651"/>
    </source>
</evidence>
<dbReference type="SUPFAM" id="SSF55874">
    <property type="entry name" value="ATPase domain of HSP90 chaperone/DNA topoisomerase II/histidine kinase"/>
    <property type="match status" value="1"/>
</dbReference>
<evidence type="ECO:0000256" key="13">
    <source>
        <dbReference type="SAM" id="MobiDB-lite"/>
    </source>
</evidence>
<dbReference type="Gene3D" id="3.40.50.2300">
    <property type="match status" value="1"/>
</dbReference>
<name>A0ABW7CE57_9CYAN</name>
<keyword evidence="8" id="KW-0418">Kinase</keyword>
<dbReference type="PRINTS" id="PR00344">
    <property type="entry name" value="BCTRLSENSOR"/>
</dbReference>
<dbReference type="CDD" id="cd16922">
    <property type="entry name" value="HATPase_EvgS-ArcB-TorS-like"/>
    <property type="match status" value="1"/>
</dbReference>
<keyword evidence="11 14" id="KW-0472">Membrane</keyword>
<dbReference type="SUPFAM" id="SSF52172">
    <property type="entry name" value="CheY-like"/>
    <property type="match status" value="1"/>
</dbReference>
<evidence type="ECO:0000256" key="6">
    <source>
        <dbReference type="ARBA" id="ARBA00022679"/>
    </source>
</evidence>
<dbReference type="InterPro" id="IPR004358">
    <property type="entry name" value="Sig_transdc_His_kin-like_C"/>
</dbReference>
<dbReference type="Pfam" id="PF03924">
    <property type="entry name" value="CHASE"/>
    <property type="match status" value="1"/>
</dbReference>
<evidence type="ECO:0000256" key="10">
    <source>
        <dbReference type="ARBA" id="ARBA00023012"/>
    </source>
</evidence>
<feature type="domain" description="Response regulatory" evidence="16">
    <location>
        <begin position="875"/>
        <end position="991"/>
    </location>
</feature>
<feature type="transmembrane region" description="Helical" evidence="14">
    <location>
        <begin position="90"/>
        <end position="112"/>
    </location>
</feature>
<keyword evidence="10" id="KW-0902">Two-component regulatory system</keyword>
<evidence type="ECO:0000256" key="4">
    <source>
        <dbReference type="ARBA" id="ARBA00022475"/>
    </source>
</evidence>
<evidence type="ECO:0000259" key="17">
    <source>
        <dbReference type="PROSITE" id="PS50839"/>
    </source>
</evidence>
<proteinExistence type="predicted"/>
<feature type="modified residue" description="4-aspartylphosphate" evidence="12">
    <location>
        <position position="924"/>
    </location>
</feature>
<dbReference type="EMBL" id="JAZAQF010000090">
    <property type="protein sequence ID" value="MFG3819419.1"/>
    <property type="molecule type" value="Genomic_DNA"/>
</dbReference>
<evidence type="ECO:0000256" key="1">
    <source>
        <dbReference type="ARBA" id="ARBA00000085"/>
    </source>
</evidence>
<dbReference type="InterPro" id="IPR001789">
    <property type="entry name" value="Sig_transdc_resp-reg_receiver"/>
</dbReference>
<dbReference type="RefSeq" id="WP_393015312.1">
    <property type="nucleotide sequence ID" value="NZ_JAZAQF010000090.1"/>
</dbReference>
<dbReference type="SMART" id="SM00388">
    <property type="entry name" value="HisKA"/>
    <property type="match status" value="1"/>
</dbReference>
<evidence type="ECO:0000259" key="15">
    <source>
        <dbReference type="PROSITE" id="PS50109"/>
    </source>
</evidence>
<dbReference type="Proteomes" id="UP001604335">
    <property type="component" value="Unassembled WGS sequence"/>
</dbReference>
<feature type="region of interest" description="Disordered" evidence="13">
    <location>
        <begin position="820"/>
        <end position="848"/>
    </location>
</feature>
<dbReference type="Pfam" id="PF02518">
    <property type="entry name" value="HATPase_c"/>
    <property type="match status" value="1"/>
</dbReference>
<keyword evidence="6" id="KW-0808">Transferase</keyword>
<evidence type="ECO:0000256" key="11">
    <source>
        <dbReference type="ARBA" id="ARBA00023136"/>
    </source>
</evidence>
<organism evidence="18 19">
    <name type="scientific">Limnothrix redekei LRLZ20PSL1</name>
    <dbReference type="NCBI Taxonomy" id="3112953"/>
    <lineage>
        <taxon>Bacteria</taxon>
        <taxon>Bacillati</taxon>
        <taxon>Cyanobacteriota</taxon>
        <taxon>Cyanophyceae</taxon>
        <taxon>Pseudanabaenales</taxon>
        <taxon>Pseudanabaenaceae</taxon>
        <taxon>Limnothrix</taxon>
    </lineage>
</organism>
<dbReference type="Gene3D" id="3.30.450.350">
    <property type="entry name" value="CHASE domain"/>
    <property type="match status" value="1"/>
</dbReference>
<dbReference type="SMART" id="SM00387">
    <property type="entry name" value="HATPase_c"/>
    <property type="match status" value="1"/>
</dbReference>
<dbReference type="PROSITE" id="PS50110">
    <property type="entry name" value="RESPONSE_REGULATORY"/>
    <property type="match status" value="1"/>
</dbReference>
<dbReference type="PROSITE" id="PS50839">
    <property type="entry name" value="CHASE"/>
    <property type="match status" value="1"/>
</dbReference>
<feature type="transmembrane region" description="Helical" evidence="14">
    <location>
        <begin position="20"/>
        <end position="37"/>
    </location>
</feature>
<evidence type="ECO:0000256" key="8">
    <source>
        <dbReference type="ARBA" id="ARBA00022777"/>
    </source>
</evidence>
<feature type="transmembrane region" description="Helical" evidence="14">
    <location>
        <begin position="166"/>
        <end position="187"/>
    </location>
</feature>
<feature type="domain" description="Histidine kinase" evidence="15">
    <location>
        <begin position="582"/>
        <end position="809"/>
    </location>
</feature>
<feature type="compositionally biased region" description="Acidic residues" evidence="13">
    <location>
        <begin position="820"/>
        <end position="829"/>
    </location>
</feature>
<evidence type="ECO:0000313" key="19">
    <source>
        <dbReference type="Proteomes" id="UP001604335"/>
    </source>
</evidence>
<evidence type="ECO:0000256" key="7">
    <source>
        <dbReference type="ARBA" id="ARBA00022692"/>
    </source>
</evidence>
<keyword evidence="5 12" id="KW-0597">Phosphoprotein</keyword>
<evidence type="ECO:0000256" key="3">
    <source>
        <dbReference type="ARBA" id="ARBA00012438"/>
    </source>
</evidence>